<dbReference type="PANTHER" id="PTHR19879:SF9">
    <property type="entry name" value="TRANSCRIPTION INITIATION FACTOR TFIID SUBUNIT 5"/>
    <property type="match status" value="1"/>
</dbReference>
<dbReference type="KEGG" id="ccot:CCAX7_55530"/>
<dbReference type="Proteomes" id="UP000287394">
    <property type="component" value="Chromosome"/>
</dbReference>
<dbReference type="PROSITE" id="PS50082">
    <property type="entry name" value="WD_REPEATS_2"/>
    <property type="match status" value="1"/>
</dbReference>
<dbReference type="Gene3D" id="2.130.10.10">
    <property type="entry name" value="YVTN repeat-like/Quinoprotein amine dehydrogenase"/>
    <property type="match status" value="3"/>
</dbReference>
<name>A0A402D0Y9_9BACT</name>
<dbReference type="EMBL" id="AP025739">
    <property type="protein sequence ID" value="BDI33502.1"/>
    <property type="molecule type" value="Genomic_DNA"/>
</dbReference>
<proteinExistence type="predicted"/>
<protein>
    <submittedName>
        <fullName evidence="1">Uncharacterized protein</fullName>
    </submittedName>
</protein>
<dbReference type="Pfam" id="PF00400">
    <property type="entry name" value="WD40"/>
    <property type="match status" value="3"/>
</dbReference>
<dbReference type="InterPro" id="IPR015943">
    <property type="entry name" value="WD40/YVTN_repeat-like_dom_sf"/>
</dbReference>
<organism evidence="1 2">
    <name type="scientific">Capsulimonas corticalis</name>
    <dbReference type="NCBI Taxonomy" id="2219043"/>
    <lineage>
        <taxon>Bacteria</taxon>
        <taxon>Bacillati</taxon>
        <taxon>Armatimonadota</taxon>
        <taxon>Armatimonadia</taxon>
        <taxon>Capsulimonadales</taxon>
        <taxon>Capsulimonadaceae</taxon>
        <taxon>Capsulimonas</taxon>
    </lineage>
</organism>
<dbReference type="PROSITE" id="PS50294">
    <property type="entry name" value="WD_REPEATS_REGION"/>
    <property type="match status" value="1"/>
</dbReference>
<gene>
    <name evidence="1" type="ORF">CCAX7_55530</name>
</gene>
<accession>A0A402D0Y9</accession>
<keyword evidence="2" id="KW-1185">Reference proteome</keyword>
<reference evidence="1 2" key="1">
    <citation type="journal article" date="2019" name="Int. J. Syst. Evol. Microbiol.">
        <title>Capsulimonas corticalis gen. nov., sp. nov., an aerobic capsulated bacterium, of a novel bacterial order, Capsulimonadales ord. nov., of the class Armatimonadia of the phylum Armatimonadetes.</title>
        <authorList>
            <person name="Li J."/>
            <person name="Kudo C."/>
            <person name="Tonouchi A."/>
        </authorList>
    </citation>
    <scope>NUCLEOTIDE SEQUENCE [LARGE SCALE GENOMIC DNA]</scope>
    <source>
        <strain evidence="1 2">AX-7</strain>
    </source>
</reference>
<dbReference type="RefSeq" id="WP_165864424.1">
    <property type="nucleotide sequence ID" value="NZ_AP025739.1"/>
</dbReference>
<sequence>MKLAIVLLAWGLACPIASGAQSPAGQYLVWTMHHPQGVSSLAFSPDGKLLVAAYGDDGAGGMALWNLVSRKLVWRIEKRYGFTQVAFLGDGSRILSLDDSDTPRTLRIWDVKTHGVLKSAPNPKHLTIICFAIAPNGGSVALGTGDVERQQPPQIIIWDMKTGAYRLITTFENADSVTSLSFSPDGGVVAGGGGDWDGDTSQIKIRDLTARRTMADLFPVSEGAPVQVAFAPMGRLLAVAGDFIGLLDTIGKRKYRLPLQSDAHAVAFSPLGEYLASDDLDKNNHALIKLWLVKTRHLVTTIKTNSDAQINALSISPHGRLLAAASQDGSVRLWRLTPAGEESSAIQSSGR</sequence>
<dbReference type="AlphaFoldDB" id="A0A402D0Y9"/>
<dbReference type="PANTHER" id="PTHR19879">
    <property type="entry name" value="TRANSCRIPTION INITIATION FACTOR TFIID"/>
    <property type="match status" value="1"/>
</dbReference>
<dbReference type="SUPFAM" id="SSF50998">
    <property type="entry name" value="Quinoprotein alcohol dehydrogenase-like"/>
    <property type="match status" value="1"/>
</dbReference>
<evidence type="ECO:0000313" key="2">
    <source>
        <dbReference type="Proteomes" id="UP000287394"/>
    </source>
</evidence>
<dbReference type="SMART" id="SM00320">
    <property type="entry name" value="WD40"/>
    <property type="match status" value="4"/>
</dbReference>
<dbReference type="InterPro" id="IPR011047">
    <property type="entry name" value="Quinoprotein_ADH-like_sf"/>
</dbReference>
<dbReference type="InterPro" id="IPR001680">
    <property type="entry name" value="WD40_rpt"/>
</dbReference>
<evidence type="ECO:0000313" key="1">
    <source>
        <dbReference type="EMBL" id="BDI33502.1"/>
    </source>
</evidence>